<comment type="similarity">
    <text evidence="2">Belongs to the TonB-dependent receptor family. Hemoglobin/haptoglobin binding protein subfamily.</text>
</comment>
<keyword evidence="6" id="KW-0732">Signal</keyword>
<proteinExistence type="inferred from homology"/>
<dbReference type="EMBL" id="REFJ01000001">
    <property type="protein sequence ID" value="RMA82550.1"/>
    <property type="molecule type" value="Genomic_DNA"/>
</dbReference>
<evidence type="ECO:0000256" key="7">
    <source>
        <dbReference type="ARBA" id="ARBA00023077"/>
    </source>
</evidence>
<dbReference type="SUPFAM" id="SSF56935">
    <property type="entry name" value="Porins"/>
    <property type="match status" value="1"/>
</dbReference>
<dbReference type="PROSITE" id="PS52016">
    <property type="entry name" value="TONB_DEPENDENT_REC_3"/>
    <property type="match status" value="1"/>
</dbReference>
<keyword evidence="5 11" id="KW-0812">Transmembrane</keyword>
<dbReference type="InterPro" id="IPR000531">
    <property type="entry name" value="Beta-barrel_TonB"/>
</dbReference>
<dbReference type="Gene3D" id="2.170.130.10">
    <property type="entry name" value="TonB-dependent receptor, plug domain"/>
    <property type="match status" value="1"/>
</dbReference>
<evidence type="ECO:0000259" key="14">
    <source>
        <dbReference type="Pfam" id="PF07715"/>
    </source>
</evidence>
<evidence type="ECO:0000256" key="5">
    <source>
        <dbReference type="ARBA" id="ARBA00022692"/>
    </source>
</evidence>
<sequence length="649" mass="71914">MINLLLLTAAIEEVVITGNRNGEPLAELAASVSVLQGEALNAGATTRIDQILNQAAGVNLQNTNGQQHLTAIRSPVLTSGAGQGSFLYLEDGLALRAAAFGNVNAMLESSWELADGIEVWRGPGSAAYGSNAIHGVINVRNEQPSGQQFSVSYSDSSSSIRARMSSESGFLKAYGLNDEGWRDSTGAHQAKALIGGTLNSDNYEMEASLAAHSLDQQTAGFIFGADAYKDDNLIYTNPNPDAYREVDGFRVRSQLTLGNSGFSVTPYYREVESELLMHFLPSQAIENAKQQSVGFMSNYRAEAGSTTFHSGIDIDATRGSLREEQLIPDVFSYTQGMHYDYQVDTTTLGYFFQLSATHKERLDWLIGMRYEASRYDYENFMTSGVDGRFYRPEDSADKFELFMPKLRVNYRLNTEQNLWFRVARGARAPQASDLYRLQINQTGGSAGKEVIDSVEFGWRYNLADLSLAATTFAMRKRGVFFRDANGFSEANGETEHLGLELEGNWQFTEGLLWTGSMSYANHTYAFTRAISGGPNTTESIVSGNQVDTAPEWLASQRLSWRINDALSTAMQWQLVGAYYMDASNQHEYDGHQLWSASADYQIHADIQVSLGVENLLDTRYANRADYAFGNERYLPGRPRTASVGIDWRW</sequence>
<evidence type="ECO:0000256" key="2">
    <source>
        <dbReference type="ARBA" id="ARBA00008143"/>
    </source>
</evidence>
<evidence type="ECO:0000256" key="1">
    <source>
        <dbReference type="ARBA" id="ARBA00004571"/>
    </source>
</evidence>
<keyword evidence="3 11" id="KW-0813">Transport</keyword>
<dbReference type="Proteomes" id="UP000267187">
    <property type="component" value="Unassembled WGS sequence"/>
</dbReference>
<dbReference type="OrthoDB" id="9760620at2"/>
<dbReference type="AlphaFoldDB" id="A0A3M0AC99"/>
<feature type="domain" description="TonB-dependent receptor-like beta-barrel" evidence="13">
    <location>
        <begin position="212"/>
        <end position="615"/>
    </location>
</feature>
<evidence type="ECO:0000256" key="12">
    <source>
        <dbReference type="RuleBase" id="RU003357"/>
    </source>
</evidence>
<dbReference type="PANTHER" id="PTHR30069:SF29">
    <property type="entry name" value="HEMOGLOBIN AND HEMOGLOBIN-HAPTOGLOBIN-BINDING PROTEIN 1-RELATED"/>
    <property type="match status" value="1"/>
</dbReference>
<keyword evidence="7 12" id="KW-0798">TonB box</keyword>
<dbReference type="Gene3D" id="2.40.170.20">
    <property type="entry name" value="TonB-dependent receptor, beta-barrel domain"/>
    <property type="match status" value="1"/>
</dbReference>
<organism evidence="15 16">
    <name type="scientific">Umboniibacter marinipuniceus</name>
    <dbReference type="NCBI Taxonomy" id="569599"/>
    <lineage>
        <taxon>Bacteria</taxon>
        <taxon>Pseudomonadati</taxon>
        <taxon>Pseudomonadota</taxon>
        <taxon>Gammaproteobacteria</taxon>
        <taxon>Cellvibrionales</taxon>
        <taxon>Cellvibrionaceae</taxon>
        <taxon>Umboniibacter</taxon>
    </lineage>
</organism>
<keyword evidence="4 11" id="KW-1134">Transmembrane beta strand</keyword>
<evidence type="ECO:0000313" key="16">
    <source>
        <dbReference type="Proteomes" id="UP000267187"/>
    </source>
</evidence>
<reference evidence="15 16" key="1">
    <citation type="submission" date="2018-10" db="EMBL/GenBank/DDBJ databases">
        <title>Genomic Encyclopedia of Type Strains, Phase IV (KMG-IV): sequencing the most valuable type-strain genomes for metagenomic binning, comparative biology and taxonomic classification.</title>
        <authorList>
            <person name="Goeker M."/>
        </authorList>
    </citation>
    <scope>NUCLEOTIDE SEQUENCE [LARGE SCALE GENOMIC DNA]</scope>
    <source>
        <strain evidence="15 16">DSM 25080</strain>
    </source>
</reference>
<accession>A0A3M0AC99</accession>
<keyword evidence="10 11" id="KW-0998">Cell outer membrane</keyword>
<dbReference type="InterPro" id="IPR036942">
    <property type="entry name" value="Beta-barrel_TonB_sf"/>
</dbReference>
<dbReference type="GO" id="GO:0015344">
    <property type="term" value="F:siderophore uptake transmembrane transporter activity"/>
    <property type="evidence" value="ECO:0007669"/>
    <property type="project" value="TreeGrafter"/>
</dbReference>
<dbReference type="Pfam" id="PF07715">
    <property type="entry name" value="Plug"/>
    <property type="match status" value="1"/>
</dbReference>
<evidence type="ECO:0000256" key="6">
    <source>
        <dbReference type="ARBA" id="ARBA00022729"/>
    </source>
</evidence>
<comment type="caution">
    <text evidence="15">The sequence shown here is derived from an EMBL/GenBank/DDBJ whole genome shotgun (WGS) entry which is preliminary data.</text>
</comment>
<evidence type="ECO:0000259" key="13">
    <source>
        <dbReference type="Pfam" id="PF00593"/>
    </source>
</evidence>
<evidence type="ECO:0000256" key="4">
    <source>
        <dbReference type="ARBA" id="ARBA00022452"/>
    </source>
</evidence>
<dbReference type="GO" id="GO:0044718">
    <property type="term" value="P:siderophore transmembrane transport"/>
    <property type="evidence" value="ECO:0007669"/>
    <property type="project" value="TreeGrafter"/>
</dbReference>
<dbReference type="GO" id="GO:0009279">
    <property type="term" value="C:cell outer membrane"/>
    <property type="evidence" value="ECO:0007669"/>
    <property type="project" value="UniProtKB-SubCell"/>
</dbReference>
<evidence type="ECO:0000256" key="11">
    <source>
        <dbReference type="PROSITE-ProRule" id="PRU01360"/>
    </source>
</evidence>
<protein>
    <submittedName>
        <fullName evidence="15">Outer membrane receptor protein involved in Fe transport</fullName>
    </submittedName>
</protein>
<evidence type="ECO:0000256" key="9">
    <source>
        <dbReference type="ARBA" id="ARBA00023170"/>
    </source>
</evidence>
<keyword evidence="16" id="KW-1185">Reference proteome</keyword>
<feature type="domain" description="TonB-dependent receptor plug" evidence="14">
    <location>
        <begin position="25"/>
        <end position="136"/>
    </location>
</feature>
<comment type="subcellular location">
    <subcellularLocation>
        <location evidence="1 11">Cell outer membrane</location>
        <topology evidence="1 11">Multi-pass membrane protein</topology>
    </subcellularLocation>
</comment>
<dbReference type="InterPro" id="IPR012910">
    <property type="entry name" value="Plug_dom"/>
</dbReference>
<name>A0A3M0AC99_9GAMM</name>
<keyword evidence="8 11" id="KW-0472">Membrane</keyword>
<evidence type="ECO:0000256" key="8">
    <source>
        <dbReference type="ARBA" id="ARBA00023136"/>
    </source>
</evidence>
<dbReference type="InterPro" id="IPR037066">
    <property type="entry name" value="Plug_dom_sf"/>
</dbReference>
<keyword evidence="9 15" id="KW-0675">Receptor</keyword>
<evidence type="ECO:0000313" key="15">
    <source>
        <dbReference type="EMBL" id="RMA82550.1"/>
    </source>
</evidence>
<dbReference type="InterPro" id="IPR039426">
    <property type="entry name" value="TonB-dep_rcpt-like"/>
</dbReference>
<evidence type="ECO:0000256" key="10">
    <source>
        <dbReference type="ARBA" id="ARBA00023237"/>
    </source>
</evidence>
<gene>
    <name evidence="15" type="ORF">DFR27_0500</name>
</gene>
<evidence type="ECO:0000256" key="3">
    <source>
        <dbReference type="ARBA" id="ARBA00022448"/>
    </source>
</evidence>
<dbReference type="PANTHER" id="PTHR30069">
    <property type="entry name" value="TONB-DEPENDENT OUTER MEMBRANE RECEPTOR"/>
    <property type="match status" value="1"/>
</dbReference>
<dbReference type="RefSeq" id="WP_121875873.1">
    <property type="nucleotide sequence ID" value="NZ_REFJ01000001.1"/>
</dbReference>
<dbReference type="Pfam" id="PF00593">
    <property type="entry name" value="TonB_dep_Rec_b-barrel"/>
    <property type="match status" value="1"/>
</dbReference>